<keyword evidence="6" id="KW-0503">Monooxygenase</keyword>
<evidence type="ECO:0000256" key="2">
    <source>
        <dbReference type="ARBA" id="ARBA00010617"/>
    </source>
</evidence>
<keyword evidence="9" id="KW-1185">Reference proteome</keyword>
<gene>
    <name evidence="8" type="ORF">PRZ48_008465</name>
</gene>
<dbReference type="PRINTS" id="PR00385">
    <property type="entry name" value="P450"/>
</dbReference>
<proteinExistence type="inferred from homology"/>
<evidence type="ECO:0000256" key="5">
    <source>
        <dbReference type="ARBA" id="ARBA00023004"/>
    </source>
</evidence>
<dbReference type="Proteomes" id="UP001305779">
    <property type="component" value="Unassembled WGS sequence"/>
</dbReference>
<evidence type="ECO:0000313" key="9">
    <source>
        <dbReference type="Proteomes" id="UP001305779"/>
    </source>
</evidence>
<keyword evidence="7" id="KW-0472">Membrane</keyword>
<keyword evidence="5" id="KW-0408">Iron</keyword>
<keyword evidence="7" id="KW-1133">Transmembrane helix</keyword>
<dbReference type="PANTHER" id="PTHR24305">
    <property type="entry name" value="CYTOCHROME P450"/>
    <property type="match status" value="1"/>
</dbReference>
<dbReference type="EMBL" id="JAXOVC010000006">
    <property type="protein sequence ID" value="KAK4500276.1"/>
    <property type="molecule type" value="Genomic_DNA"/>
</dbReference>
<keyword evidence="7" id="KW-0812">Transmembrane</keyword>
<organism evidence="8 9">
    <name type="scientific">Zasmidium cellare</name>
    <name type="common">Wine cellar mold</name>
    <name type="synonym">Racodium cellare</name>
    <dbReference type="NCBI Taxonomy" id="395010"/>
    <lineage>
        <taxon>Eukaryota</taxon>
        <taxon>Fungi</taxon>
        <taxon>Dikarya</taxon>
        <taxon>Ascomycota</taxon>
        <taxon>Pezizomycotina</taxon>
        <taxon>Dothideomycetes</taxon>
        <taxon>Dothideomycetidae</taxon>
        <taxon>Mycosphaerellales</taxon>
        <taxon>Mycosphaerellaceae</taxon>
        <taxon>Zasmidium</taxon>
    </lineage>
</organism>
<dbReference type="CDD" id="cd11062">
    <property type="entry name" value="CYP58-like"/>
    <property type="match status" value="1"/>
</dbReference>
<feature type="transmembrane region" description="Helical" evidence="7">
    <location>
        <begin position="12"/>
        <end position="31"/>
    </location>
</feature>
<keyword evidence="3" id="KW-0479">Metal-binding</keyword>
<dbReference type="InterPro" id="IPR001128">
    <property type="entry name" value="Cyt_P450"/>
</dbReference>
<evidence type="ECO:0000313" key="8">
    <source>
        <dbReference type="EMBL" id="KAK4500276.1"/>
    </source>
</evidence>
<comment type="similarity">
    <text evidence="2">Belongs to the cytochrome P450 family.</text>
</comment>
<evidence type="ECO:0000256" key="6">
    <source>
        <dbReference type="ARBA" id="ARBA00023033"/>
    </source>
</evidence>
<dbReference type="Gene3D" id="1.10.630.10">
    <property type="entry name" value="Cytochrome P450"/>
    <property type="match status" value="1"/>
</dbReference>
<evidence type="ECO:0000256" key="7">
    <source>
        <dbReference type="SAM" id="Phobius"/>
    </source>
</evidence>
<evidence type="ECO:0000256" key="3">
    <source>
        <dbReference type="ARBA" id="ARBA00022723"/>
    </source>
</evidence>
<dbReference type="PANTHER" id="PTHR24305:SF157">
    <property type="entry name" value="N-ACETYLTRYPTOPHAN 6-HYDROXYLASE IVOC-RELATED"/>
    <property type="match status" value="1"/>
</dbReference>
<accession>A0ABR0EG88</accession>
<evidence type="ECO:0000256" key="4">
    <source>
        <dbReference type="ARBA" id="ARBA00023002"/>
    </source>
</evidence>
<name>A0ABR0EG88_ZASCE</name>
<comment type="caution">
    <text evidence="8">The sequence shown here is derived from an EMBL/GenBank/DDBJ whole genome shotgun (WGS) entry which is preliminary data.</text>
</comment>
<dbReference type="PRINTS" id="PR00463">
    <property type="entry name" value="EP450I"/>
</dbReference>
<comment type="cofactor">
    <cofactor evidence="1">
        <name>heme</name>
        <dbReference type="ChEBI" id="CHEBI:30413"/>
    </cofactor>
</comment>
<dbReference type="SUPFAM" id="SSF48264">
    <property type="entry name" value="Cytochrome P450"/>
    <property type="match status" value="1"/>
</dbReference>
<sequence length="500" mass="56845">MDAKQILEQWSLTTVIATLLATSLLYTLILITHRLTLHPLAKFPGPKIAASTQLYEFYHDVLRGGQYQFLINALHAHYGPIIRISPYELHISDPDFYSELYTNASNPRDKWKFSADMVGTPTSFFASVEHHVHKARRAPLNRFFSKKSVQQLEGRIRGHVEKLCSRIEEFQGTEKPLSLRYAFAALTIDVVSEYAFAKSYGALDDPDFAPYWMDAVDSIVGGCYIHQFFPWLPALMKRLPLWLVEKVNPHITTVIKYQTDLSHQIQSIMSNPEKETSNPTIFHEFLNSPDLPISDRNLTHFTEEAQNLIGAGQTTTAHHLNTTMFHILSNPEILARLQQELRTAMPDPNTLPPLHDLEKLEYLTAVTNEGHRISPGNIHRLARTSPSPISYATYTIPQNTPISMSILATHHNTSLFPSPQTFDPSRFLNYDLKHYLVPYGRGTRNCIGQNLAQAEIYMALAAVVRRFEFEVYDTERGRDIDIVADFVTPRCGRGVTVLVK</sequence>
<evidence type="ECO:0008006" key="10">
    <source>
        <dbReference type="Google" id="ProtNLM"/>
    </source>
</evidence>
<dbReference type="InterPro" id="IPR036396">
    <property type="entry name" value="Cyt_P450_sf"/>
</dbReference>
<dbReference type="InterPro" id="IPR002401">
    <property type="entry name" value="Cyt_P450_E_grp-I"/>
</dbReference>
<protein>
    <recommendedName>
        <fullName evidence="10">Cytochrome P450</fullName>
    </recommendedName>
</protein>
<reference evidence="8 9" key="1">
    <citation type="journal article" date="2023" name="G3 (Bethesda)">
        <title>A chromosome-level genome assembly of Zasmidium syzygii isolated from banana leaves.</title>
        <authorList>
            <person name="van Westerhoven A.C."/>
            <person name="Mehrabi R."/>
            <person name="Talebi R."/>
            <person name="Steentjes M.B.F."/>
            <person name="Corcolon B."/>
            <person name="Chong P.A."/>
            <person name="Kema G.H.J."/>
            <person name="Seidl M.F."/>
        </authorList>
    </citation>
    <scope>NUCLEOTIDE SEQUENCE [LARGE SCALE GENOMIC DNA]</scope>
    <source>
        <strain evidence="8 9">P124</strain>
    </source>
</reference>
<evidence type="ECO:0000256" key="1">
    <source>
        <dbReference type="ARBA" id="ARBA00001971"/>
    </source>
</evidence>
<dbReference type="Pfam" id="PF00067">
    <property type="entry name" value="p450"/>
    <property type="match status" value="1"/>
</dbReference>
<dbReference type="InterPro" id="IPR050121">
    <property type="entry name" value="Cytochrome_P450_monoxygenase"/>
</dbReference>
<keyword evidence="4" id="KW-0560">Oxidoreductase</keyword>